<dbReference type="SUPFAM" id="SSF50249">
    <property type="entry name" value="Nucleic acid-binding proteins"/>
    <property type="match status" value="1"/>
</dbReference>
<keyword evidence="3" id="KW-0132">Cell division</keyword>
<dbReference type="CDD" id="cd07897">
    <property type="entry name" value="Adenylation_DNA_ligase_Bac1"/>
    <property type="match status" value="1"/>
</dbReference>
<reference evidence="15" key="1">
    <citation type="submission" date="2020-10" db="EMBL/GenBank/DDBJ databases">
        <authorList>
            <person name="Castelo-Branco R."/>
            <person name="Eusebio N."/>
            <person name="Adriana R."/>
            <person name="Vieira A."/>
            <person name="Brugerolle De Fraissinette N."/>
            <person name="Rezende De Castro R."/>
            <person name="Schneider M.P."/>
            <person name="Vasconcelos V."/>
            <person name="Leao P.N."/>
        </authorList>
    </citation>
    <scope>NUCLEOTIDE SEQUENCE</scope>
    <source>
        <strain evidence="15">LEGE 11479</strain>
    </source>
</reference>
<evidence type="ECO:0000313" key="15">
    <source>
        <dbReference type="EMBL" id="MBE9070019.1"/>
    </source>
</evidence>
<dbReference type="PROSITE" id="PS00697">
    <property type="entry name" value="DNA_LIGASE_A1"/>
    <property type="match status" value="1"/>
</dbReference>
<keyword evidence="11" id="KW-0234">DNA repair</keyword>
<feature type="domain" description="ATP-dependent DNA ligase family profile" evidence="14">
    <location>
        <begin position="310"/>
        <end position="444"/>
    </location>
</feature>
<accession>A0A928ZYU7</accession>
<keyword evidence="5" id="KW-0479">Metal-binding</keyword>
<evidence type="ECO:0000256" key="3">
    <source>
        <dbReference type="ARBA" id="ARBA00022618"/>
    </source>
</evidence>
<gene>
    <name evidence="15" type="ORF">IQ260_25590</name>
</gene>
<evidence type="ECO:0000256" key="6">
    <source>
        <dbReference type="ARBA" id="ARBA00022741"/>
    </source>
</evidence>
<dbReference type="InterPro" id="IPR012309">
    <property type="entry name" value="DNA_ligase_ATP-dep_C"/>
</dbReference>
<evidence type="ECO:0000256" key="9">
    <source>
        <dbReference type="ARBA" id="ARBA00022842"/>
    </source>
</evidence>
<dbReference type="AlphaFoldDB" id="A0A928ZYU7"/>
<dbReference type="GO" id="GO:0003910">
    <property type="term" value="F:DNA ligase (ATP) activity"/>
    <property type="evidence" value="ECO:0007669"/>
    <property type="project" value="UniProtKB-EC"/>
</dbReference>
<protein>
    <recommendedName>
        <fullName evidence="1">DNA ligase (ATP)</fullName>
        <ecNumber evidence="1">6.5.1.1</ecNumber>
    </recommendedName>
</protein>
<dbReference type="Gene3D" id="3.30.470.30">
    <property type="entry name" value="DNA ligase/mRNA capping enzyme"/>
    <property type="match status" value="1"/>
</dbReference>
<evidence type="ECO:0000256" key="11">
    <source>
        <dbReference type="ARBA" id="ARBA00023204"/>
    </source>
</evidence>
<keyword evidence="16" id="KW-1185">Reference proteome</keyword>
<keyword evidence="2 15" id="KW-0436">Ligase</keyword>
<dbReference type="GO" id="GO:0006281">
    <property type="term" value="P:DNA repair"/>
    <property type="evidence" value="ECO:0007669"/>
    <property type="project" value="UniProtKB-KW"/>
</dbReference>
<evidence type="ECO:0000256" key="12">
    <source>
        <dbReference type="ARBA" id="ARBA00023306"/>
    </source>
</evidence>
<dbReference type="CDD" id="cd07972">
    <property type="entry name" value="OBF_DNA_ligase_Arch_LigB"/>
    <property type="match status" value="1"/>
</dbReference>
<dbReference type="EMBL" id="JADEXP010000359">
    <property type="protein sequence ID" value="MBE9070019.1"/>
    <property type="molecule type" value="Genomic_DNA"/>
</dbReference>
<keyword evidence="7" id="KW-0227">DNA damage</keyword>
<dbReference type="PANTHER" id="PTHR45674:SF13">
    <property type="entry name" value="DNA LIGASE-RELATED"/>
    <property type="match status" value="1"/>
</dbReference>
<evidence type="ECO:0000256" key="1">
    <source>
        <dbReference type="ARBA" id="ARBA00012727"/>
    </source>
</evidence>
<dbReference type="Gene3D" id="1.10.3260.10">
    <property type="entry name" value="DNA ligase, ATP-dependent, N-terminal domain"/>
    <property type="match status" value="1"/>
</dbReference>
<dbReference type="Pfam" id="PF04675">
    <property type="entry name" value="DNA_ligase_A_N"/>
    <property type="match status" value="1"/>
</dbReference>
<dbReference type="InterPro" id="IPR012310">
    <property type="entry name" value="DNA_ligase_ATP-dep_cent"/>
</dbReference>
<keyword evidence="4" id="KW-0235">DNA replication</keyword>
<dbReference type="InterPro" id="IPR012340">
    <property type="entry name" value="NA-bd_OB-fold"/>
</dbReference>
<dbReference type="InterPro" id="IPR026333">
    <property type="entry name" value="ATP_dep_DNA_lig_pp_1105_fam"/>
</dbReference>
<dbReference type="SUPFAM" id="SSF117018">
    <property type="entry name" value="ATP-dependent DNA ligase DNA-binding domain"/>
    <property type="match status" value="1"/>
</dbReference>
<dbReference type="InterPro" id="IPR016059">
    <property type="entry name" value="DNA_ligase_ATP-dep_CS"/>
</dbReference>
<dbReference type="RefSeq" id="WP_193995901.1">
    <property type="nucleotide sequence ID" value="NZ_JADEXP010000359.1"/>
</dbReference>
<name>A0A928ZYU7_LEPEC</name>
<sequence length="553" mass="63310">MKRFTQLFQAVDGTTSTNEKVAALQRYFRDESAANAVWALYLFLGKTRKRLITSRVLRDIFLQVSDIPEWLFEASYAHVGDSAETIALLLVDTPLPTPQSSCQDQPLHTWLETIIPQVKTCRDEEQQPLILSWWASLEGDEVFVLNKILTGAFRVGVSTKLLVKALAAEYDIPADVITHRLMGDFSPSVEFYQQLVHSDTSQSTPSRPYPFFLASPMDVEKFAHEPMAHWQAEWKWDGIRAQMIHRAEQHFIWSRGEDLITHQFPEFAEPLQQLPDGTVLDGEIVCWDGQRPMSFNHLQKRLGRKRVGPKLMAENPVHFLAYDLLEYEGQDIREHPLHRRHQLLADLLAVQRVAQGASNISCSQPMNIDTFEQLQMLRSQARQHRAEGLMLKALESPYLVGRKRGYWWKYKVDPMTLDAVLIYAQAGSGKRANLFTDYTFALWQGENLVPFAKAYSGLDNQEIASLDQWIRRHTRERFGPVRSVEPVHVFEIGFEGIAQSNRHKSGIAVRFPRILRWRHDKPTQEADSLDAAIALLQIHNDSTVSTVSTESTP</sequence>
<dbReference type="GO" id="GO:0006260">
    <property type="term" value="P:DNA replication"/>
    <property type="evidence" value="ECO:0007669"/>
    <property type="project" value="UniProtKB-KW"/>
</dbReference>
<organism evidence="15 16">
    <name type="scientific">Leptolyngbya cf. ectocarpi LEGE 11479</name>
    <dbReference type="NCBI Taxonomy" id="1828722"/>
    <lineage>
        <taxon>Bacteria</taxon>
        <taxon>Bacillati</taxon>
        <taxon>Cyanobacteriota</taxon>
        <taxon>Cyanophyceae</taxon>
        <taxon>Leptolyngbyales</taxon>
        <taxon>Leptolyngbyaceae</taxon>
        <taxon>Leptolyngbya group</taxon>
        <taxon>Leptolyngbya</taxon>
    </lineage>
</organism>
<evidence type="ECO:0000256" key="10">
    <source>
        <dbReference type="ARBA" id="ARBA00023172"/>
    </source>
</evidence>
<dbReference type="GO" id="GO:0051301">
    <property type="term" value="P:cell division"/>
    <property type="evidence" value="ECO:0007669"/>
    <property type="project" value="UniProtKB-KW"/>
</dbReference>
<dbReference type="GO" id="GO:0046872">
    <property type="term" value="F:metal ion binding"/>
    <property type="evidence" value="ECO:0007669"/>
    <property type="project" value="UniProtKB-KW"/>
</dbReference>
<dbReference type="SUPFAM" id="SSF56091">
    <property type="entry name" value="DNA ligase/mRNA capping enzyme, catalytic domain"/>
    <property type="match status" value="1"/>
</dbReference>
<dbReference type="Proteomes" id="UP000615026">
    <property type="component" value="Unassembled WGS sequence"/>
</dbReference>
<comment type="caution">
    <text evidence="15">The sequence shown here is derived from an EMBL/GenBank/DDBJ whole genome shotgun (WGS) entry which is preliminary data.</text>
</comment>
<evidence type="ECO:0000256" key="4">
    <source>
        <dbReference type="ARBA" id="ARBA00022705"/>
    </source>
</evidence>
<evidence type="ECO:0000256" key="8">
    <source>
        <dbReference type="ARBA" id="ARBA00022840"/>
    </source>
</evidence>
<dbReference type="InterPro" id="IPR012308">
    <property type="entry name" value="DNA_ligase_ATP-dep_N"/>
</dbReference>
<dbReference type="PROSITE" id="PS50160">
    <property type="entry name" value="DNA_LIGASE_A3"/>
    <property type="match status" value="1"/>
</dbReference>
<dbReference type="GO" id="GO:0003677">
    <property type="term" value="F:DNA binding"/>
    <property type="evidence" value="ECO:0007669"/>
    <property type="project" value="InterPro"/>
</dbReference>
<dbReference type="NCBIfam" id="TIGR04120">
    <property type="entry name" value="DNA_lig_bact"/>
    <property type="match status" value="1"/>
</dbReference>
<keyword evidence="6" id="KW-0547">Nucleotide-binding</keyword>
<dbReference type="Pfam" id="PF04679">
    <property type="entry name" value="DNA_ligase_A_C"/>
    <property type="match status" value="1"/>
</dbReference>
<dbReference type="Gene3D" id="2.40.50.140">
    <property type="entry name" value="Nucleic acid-binding proteins"/>
    <property type="match status" value="1"/>
</dbReference>
<dbReference type="InterPro" id="IPR050191">
    <property type="entry name" value="ATP-dep_DNA_ligase"/>
</dbReference>
<keyword evidence="10" id="KW-0233">DNA recombination</keyword>
<dbReference type="PANTHER" id="PTHR45674">
    <property type="entry name" value="DNA LIGASE 1/3 FAMILY MEMBER"/>
    <property type="match status" value="1"/>
</dbReference>
<keyword evidence="12" id="KW-0131">Cell cycle</keyword>
<evidence type="ECO:0000259" key="14">
    <source>
        <dbReference type="PROSITE" id="PS50160"/>
    </source>
</evidence>
<evidence type="ECO:0000256" key="7">
    <source>
        <dbReference type="ARBA" id="ARBA00022763"/>
    </source>
</evidence>
<dbReference type="NCBIfam" id="NF006701">
    <property type="entry name" value="PRK09247.1"/>
    <property type="match status" value="1"/>
</dbReference>
<keyword evidence="9" id="KW-0460">Magnesium</keyword>
<dbReference type="EC" id="6.5.1.1" evidence="1"/>
<dbReference type="InterPro" id="IPR036599">
    <property type="entry name" value="DNA_ligase_N_sf"/>
</dbReference>
<evidence type="ECO:0000256" key="13">
    <source>
        <dbReference type="ARBA" id="ARBA00034003"/>
    </source>
</evidence>
<proteinExistence type="predicted"/>
<evidence type="ECO:0000256" key="5">
    <source>
        <dbReference type="ARBA" id="ARBA00022723"/>
    </source>
</evidence>
<dbReference type="Pfam" id="PF01068">
    <property type="entry name" value="DNA_ligase_A_M"/>
    <property type="match status" value="1"/>
</dbReference>
<evidence type="ECO:0000256" key="2">
    <source>
        <dbReference type="ARBA" id="ARBA00022598"/>
    </source>
</evidence>
<keyword evidence="8" id="KW-0067">ATP-binding</keyword>
<dbReference type="GO" id="GO:0005524">
    <property type="term" value="F:ATP binding"/>
    <property type="evidence" value="ECO:0007669"/>
    <property type="project" value="UniProtKB-KW"/>
</dbReference>
<comment type="catalytic activity">
    <reaction evidence="13">
        <text>ATP + (deoxyribonucleotide)n-3'-hydroxyl + 5'-phospho-(deoxyribonucleotide)m = (deoxyribonucleotide)n+m + AMP + diphosphate.</text>
        <dbReference type="EC" id="6.5.1.1"/>
    </reaction>
</comment>
<dbReference type="GO" id="GO:0006310">
    <property type="term" value="P:DNA recombination"/>
    <property type="evidence" value="ECO:0007669"/>
    <property type="project" value="UniProtKB-KW"/>
</dbReference>
<evidence type="ECO:0000313" key="16">
    <source>
        <dbReference type="Proteomes" id="UP000615026"/>
    </source>
</evidence>